<evidence type="ECO:0000313" key="2">
    <source>
        <dbReference type="Proteomes" id="UP001519311"/>
    </source>
</evidence>
<evidence type="ECO:0008006" key="3">
    <source>
        <dbReference type="Google" id="ProtNLM"/>
    </source>
</evidence>
<accession>A0ABS4V8A4</accession>
<gene>
    <name evidence="1" type="ORF">JOF59_002540</name>
</gene>
<dbReference type="InterPro" id="IPR029063">
    <property type="entry name" value="SAM-dependent_MTases_sf"/>
</dbReference>
<reference evidence="1 2" key="1">
    <citation type="submission" date="2021-03" db="EMBL/GenBank/DDBJ databases">
        <title>Sequencing the genomes of 1000 actinobacteria strains.</title>
        <authorList>
            <person name="Klenk H.-P."/>
        </authorList>
    </citation>
    <scope>NUCLEOTIDE SEQUENCE [LARGE SCALE GENOMIC DNA]</scope>
    <source>
        <strain evidence="1 2">DSM 40843</strain>
    </source>
</reference>
<dbReference type="SUPFAM" id="SSF53335">
    <property type="entry name" value="S-adenosyl-L-methionine-dependent methyltransferases"/>
    <property type="match status" value="1"/>
</dbReference>
<sequence>MTQPLPIRRAPDHQPRLLDLFSCAGGAAMGYHRAGFAVTGIDIVDRPNYPFTLHRADALEHLAALITSEDIGQYAAVHASPPCQAGCALTVGTNASQGWGGTHDDLVAPTRELLDRTGLPYVIEQPNGQARIRKDLSLCGEMFGLGVLRHRNFELGRWTITRPAHPKHRGYVRGYRHGVYRDGPYVAAYGSGGGKATIPEMQAAMGITWTDVREELTEAIPPAFSEHIGRALLAAVRPAGVAA</sequence>
<dbReference type="RefSeq" id="WP_209470085.1">
    <property type="nucleotide sequence ID" value="NZ_BMWJ01000004.1"/>
</dbReference>
<keyword evidence="2" id="KW-1185">Reference proteome</keyword>
<proteinExistence type="predicted"/>
<comment type="caution">
    <text evidence="1">The sequence shown here is derived from an EMBL/GenBank/DDBJ whole genome shotgun (WGS) entry which is preliminary data.</text>
</comment>
<dbReference type="EMBL" id="JAGINS010000001">
    <property type="protein sequence ID" value="MBP2360140.1"/>
    <property type="molecule type" value="Genomic_DNA"/>
</dbReference>
<protein>
    <recommendedName>
        <fullName evidence="3">DNA methylase</fullName>
    </recommendedName>
</protein>
<name>A0ABS4V8A4_9ACTN</name>
<dbReference type="Proteomes" id="UP001519311">
    <property type="component" value="Unassembled WGS sequence"/>
</dbReference>
<dbReference type="Gene3D" id="3.40.50.150">
    <property type="entry name" value="Vaccinia Virus protein VP39"/>
    <property type="match status" value="1"/>
</dbReference>
<evidence type="ECO:0000313" key="1">
    <source>
        <dbReference type="EMBL" id="MBP2360140.1"/>
    </source>
</evidence>
<organism evidence="1 2">
    <name type="scientific">Streptomyces clavifer</name>
    <dbReference type="NCBI Taxonomy" id="68188"/>
    <lineage>
        <taxon>Bacteria</taxon>
        <taxon>Bacillati</taxon>
        <taxon>Actinomycetota</taxon>
        <taxon>Actinomycetes</taxon>
        <taxon>Kitasatosporales</taxon>
        <taxon>Streptomycetaceae</taxon>
        <taxon>Streptomyces</taxon>
    </lineage>
</organism>